<dbReference type="EMBL" id="CP076723">
    <property type="protein sequence ID" value="QWV95286.1"/>
    <property type="molecule type" value="Genomic_DNA"/>
</dbReference>
<dbReference type="PANTHER" id="PTHR37549:SF1">
    <property type="entry name" value="LIPOPROTEIN LPRI"/>
    <property type="match status" value="1"/>
</dbReference>
<evidence type="ECO:0000256" key="1">
    <source>
        <dbReference type="SAM" id="SignalP"/>
    </source>
</evidence>
<name>A0ABX8JBA6_9BACT</name>
<organism evidence="2 3">
    <name type="scientific">Geomonas oryzisoli</name>
    <dbReference type="NCBI Taxonomy" id="2847992"/>
    <lineage>
        <taxon>Bacteria</taxon>
        <taxon>Pseudomonadati</taxon>
        <taxon>Thermodesulfobacteriota</taxon>
        <taxon>Desulfuromonadia</taxon>
        <taxon>Geobacterales</taxon>
        <taxon>Geobacteraceae</taxon>
        <taxon>Geomonas</taxon>
    </lineage>
</organism>
<proteinExistence type="predicted"/>
<feature type="signal peptide" evidence="1">
    <location>
        <begin position="1"/>
        <end position="21"/>
    </location>
</feature>
<reference evidence="2 3" key="1">
    <citation type="submission" date="2021-06" db="EMBL/GenBank/DDBJ databases">
        <title>Gemonas diversity in paddy soil.</title>
        <authorList>
            <person name="Liu G."/>
        </authorList>
    </citation>
    <scope>NUCLEOTIDE SEQUENCE [LARGE SCALE GENOMIC DNA]</scope>
    <source>
        <strain evidence="2 3">RG10</strain>
    </source>
</reference>
<sequence>MTIITHLFVFLLLITPWEALAAGFDCTKAGTKLEKLICKDLELSAADDRVSLLFKEALKKSTDRDMLLQTQREWLKRRNAFIDREALLKIYNDRVIELQEPVWVPVRSVTSTCPQFLKRNDIDDISKCQVSESGRIGTEGNKTYLYTLYCIVPAESGETGNCTPDSYYGKRGLSVYVQDGPSQPLKLFLDRGSSDIGLREYEKPELLRNQFGKILYVPIRLDGTGNFNESDYYIWDEGAKRWSYLDSNRWLDDLEKYLPRGTHVLSGVWPDLKSMTAEVLLYRKNDPNCCPSGGTAFVTLSIEKGRFNIRSVKVTKDVK</sequence>
<dbReference type="RefSeq" id="WP_216801980.1">
    <property type="nucleotide sequence ID" value="NZ_CP076723.1"/>
</dbReference>
<evidence type="ECO:0000313" key="3">
    <source>
        <dbReference type="Proteomes" id="UP000683557"/>
    </source>
</evidence>
<evidence type="ECO:0008006" key="4">
    <source>
        <dbReference type="Google" id="ProtNLM"/>
    </source>
</evidence>
<evidence type="ECO:0000313" key="2">
    <source>
        <dbReference type="EMBL" id="QWV95286.1"/>
    </source>
</evidence>
<dbReference type="InterPro" id="IPR052755">
    <property type="entry name" value="Lysozyme_Inhibitor_LprI"/>
</dbReference>
<gene>
    <name evidence="2" type="ORF">KP004_08975</name>
</gene>
<dbReference type="PANTHER" id="PTHR37549">
    <property type="entry name" value="LIPOPROTEIN LPRI"/>
    <property type="match status" value="1"/>
</dbReference>
<dbReference type="Proteomes" id="UP000683557">
    <property type="component" value="Chromosome"/>
</dbReference>
<keyword evidence="3" id="KW-1185">Reference proteome</keyword>
<accession>A0ABX8JBA6</accession>
<protein>
    <recommendedName>
        <fullName evidence="4">Lysozyme inhibitor LprI N-terminal domain-containing protein</fullName>
    </recommendedName>
</protein>
<keyword evidence="1" id="KW-0732">Signal</keyword>
<feature type="chain" id="PRO_5046798649" description="Lysozyme inhibitor LprI N-terminal domain-containing protein" evidence="1">
    <location>
        <begin position="22"/>
        <end position="319"/>
    </location>
</feature>